<dbReference type="SMART" id="SM00389">
    <property type="entry name" value="HOX"/>
    <property type="match status" value="1"/>
</dbReference>
<evidence type="ECO:0000256" key="7">
    <source>
        <dbReference type="RuleBase" id="RU000682"/>
    </source>
</evidence>
<dbReference type="Gene3D" id="1.10.10.60">
    <property type="entry name" value="Homeodomain-like"/>
    <property type="match status" value="1"/>
</dbReference>
<dbReference type="GO" id="GO:0048513">
    <property type="term" value="P:animal organ development"/>
    <property type="evidence" value="ECO:0007669"/>
    <property type="project" value="TreeGrafter"/>
</dbReference>
<evidence type="ECO:0000313" key="13">
    <source>
        <dbReference type="WBParaSite" id="EVEC_0000165101-mRNA-1"/>
    </source>
</evidence>
<organism evidence="13">
    <name type="scientific">Enterobius vermicularis</name>
    <name type="common">Human pinworm</name>
    <dbReference type="NCBI Taxonomy" id="51028"/>
    <lineage>
        <taxon>Eukaryota</taxon>
        <taxon>Metazoa</taxon>
        <taxon>Ecdysozoa</taxon>
        <taxon>Nematoda</taxon>
        <taxon>Chromadorea</taxon>
        <taxon>Rhabditida</taxon>
        <taxon>Spirurina</taxon>
        <taxon>Oxyuridomorpha</taxon>
        <taxon>Oxyuroidea</taxon>
        <taxon>Oxyuridae</taxon>
        <taxon>Enterobius</taxon>
    </lineage>
</organism>
<keyword evidence="2" id="KW-0217">Developmental protein</keyword>
<keyword evidence="5 6" id="KW-0539">Nucleus</keyword>
<protein>
    <submittedName>
        <fullName evidence="13">Homeobox domain-containing protein</fullName>
    </submittedName>
</protein>
<dbReference type="OrthoDB" id="6159439at2759"/>
<dbReference type="PROSITE" id="PS00027">
    <property type="entry name" value="HOMEOBOX_1"/>
    <property type="match status" value="1"/>
</dbReference>
<dbReference type="WBParaSite" id="EVEC_0000165101-mRNA-1">
    <property type="protein sequence ID" value="EVEC_0000165101-mRNA-1"/>
    <property type="gene ID" value="EVEC_0000165101"/>
</dbReference>
<dbReference type="InterPro" id="IPR001356">
    <property type="entry name" value="HD"/>
</dbReference>
<reference evidence="11 12" key="2">
    <citation type="submission" date="2018-10" db="EMBL/GenBank/DDBJ databases">
        <authorList>
            <consortium name="Pathogen Informatics"/>
        </authorList>
    </citation>
    <scope>NUCLEOTIDE SEQUENCE [LARGE SCALE GENOMIC DNA]</scope>
</reference>
<dbReference type="Proteomes" id="UP000274131">
    <property type="component" value="Unassembled WGS sequence"/>
</dbReference>
<reference evidence="13" key="1">
    <citation type="submission" date="2017-02" db="UniProtKB">
        <authorList>
            <consortium name="WormBaseParasite"/>
        </authorList>
    </citation>
    <scope>IDENTIFICATION</scope>
</reference>
<keyword evidence="4 6" id="KW-0371">Homeobox</keyword>
<feature type="domain" description="Homeobox" evidence="10">
    <location>
        <begin position="102"/>
        <end position="162"/>
    </location>
</feature>
<accession>A0A0N4UW07</accession>
<keyword evidence="9" id="KW-1133">Transmembrane helix</keyword>
<dbReference type="STRING" id="51028.A0A0N4UW07"/>
<evidence type="ECO:0000313" key="12">
    <source>
        <dbReference type="Proteomes" id="UP000274131"/>
    </source>
</evidence>
<gene>
    <name evidence="11" type="ORF">EVEC_LOCUS1359</name>
</gene>
<dbReference type="InterPro" id="IPR009057">
    <property type="entry name" value="Homeodomain-like_sf"/>
</dbReference>
<dbReference type="CDD" id="cd00086">
    <property type="entry name" value="homeodomain"/>
    <property type="match status" value="1"/>
</dbReference>
<evidence type="ECO:0000256" key="3">
    <source>
        <dbReference type="ARBA" id="ARBA00023125"/>
    </source>
</evidence>
<dbReference type="GO" id="GO:0005634">
    <property type="term" value="C:nucleus"/>
    <property type="evidence" value="ECO:0007669"/>
    <property type="project" value="UniProtKB-SubCell"/>
</dbReference>
<keyword evidence="3 6" id="KW-0238">DNA-binding</keyword>
<keyword evidence="9" id="KW-0472">Membrane</keyword>
<evidence type="ECO:0000313" key="11">
    <source>
        <dbReference type="EMBL" id="VDD86216.1"/>
    </source>
</evidence>
<evidence type="ECO:0000259" key="10">
    <source>
        <dbReference type="PROSITE" id="PS50071"/>
    </source>
</evidence>
<evidence type="ECO:0000256" key="9">
    <source>
        <dbReference type="SAM" id="Phobius"/>
    </source>
</evidence>
<keyword evidence="9" id="KW-0812">Transmembrane</keyword>
<dbReference type="PANTHER" id="PTHR45921:SF6">
    <property type="entry name" value="C15"/>
    <property type="match status" value="1"/>
</dbReference>
<evidence type="ECO:0000256" key="4">
    <source>
        <dbReference type="ARBA" id="ARBA00023155"/>
    </source>
</evidence>
<feature type="DNA-binding region" description="Homeobox" evidence="6">
    <location>
        <begin position="104"/>
        <end position="163"/>
    </location>
</feature>
<sequence>MNSIGYVPNMSNLRFSIERILGKPNDNINMASVSGPFIPFNITSSSNYCLLFDQLRQIQQSSCGTTVFVPNHPKTVVKTRAGENPKEIPRRIGHPYQSRAPPKHKNLRTSFSKQQIALLEARFDEQKYLGSKERSLLASELQMSDCQVKTWFQNRRTKWRYVFRKIFNRKKLYIFFNLFHKSVCTVKFAATSIFFFFFAKDSIKVTFMLVYYRFVLFI</sequence>
<evidence type="ECO:0000256" key="2">
    <source>
        <dbReference type="ARBA" id="ARBA00022473"/>
    </source>
</evidence>
<feature type="region of interest" description="Disordered" evidence="8">
    <location>
        <begin position="86"/>
        <end position="105"/>
    </location>
</feature>
<evidence type="ECO:0000256" key="6">
    <source>
        <dbReference type="PROSITE-ProRule" id="PRU00108"/>
    </source>
</evidence>
<keyword evidence="12" id="KW-1185">Reference proteome</keyword>
<dbReference type="InterPro" id="IPR017970">
    <property type="entry name" value="Homeobox_CS"/>
</dbReference>
<dbReference type="EMBL" id="UXUI01007201">
    <property type="protein sequence ID" value="VDD86216.1"/>
    <property type="molecule type" value="Genomic_DNA"/>
</dbReference>
<evidence type="ECO:0000256" key="5">
    <source>
        <dbReference type="ARBA" id="ARBA00023242"/>
    </source>
</evidence>
<evidence type="ECO:0000256" key="8">
    <source>
        <dbReference type="SAM" id="MobiDB-lite"/>
    </source>
</evidence>
<comment type="subcellular location">
    <subcellularLocation>
        <location evidence="1 6 7">Nucleus</location>
    </subcellularLocation>
</comment>
<dbReference type="GO" id="GO:0000981">
    <property type="term" value="F:DNA-binding transcription factor activity, RNA polymerase II-specific"/>
    <property type="evidence" value="ECO:0007669"/>
    <property type="project" value="InterPro"/>
</dbReference>
<dbReference type="PANTHER" id="PTHR45921">
    <property type="entry name" value="IP01054P"/>
    <property type="match status" value="1"/>
</dbReference>
<dbReference type="GO" id="GO:0000978">
    <property type="term" value="F:RNA polymerase II cis-regulatory region sequence-specific DNA binding"/>
    <property type="evidence" value="ECO:0007669"/>
    <property type="project" value="TreeGrafter"/>
</dbReference>
<evidence type="ECO:0000256" key="1">
    <source>
        <dbReference type="ARBA" id="ARBA00004123"/>
    </source>
</evidence>
<name>A0A0N4UW07_ENTVE</name>
<dbReference type="InterPro" id="IPR042247">
    <property type="entry name" value="TLX1/2/3"/>
</dbReference>
<dbReference type="SUPFAM" id="SSF46689">
    <property type="entry name" value="Homeodomain-like"/>
    <property type="match status" value="1"/>
</dbReference>
<proteinExistence type="predicted"/>
<dbReference type="PROSITE" id="PS50071">
    <property type="entry name" value="HOMEOBOX_2"/>
    <property type="match status" value="1"/>
</dbReference>
<dbReference type="Pfam" id="PF00046">
    <property type="entry name" value="Homeodomain"/>
    <property type="match status" value="1"/>
</dbReference>
<dbReference type="AlphaFoldDB" id="A0A0N4UW07"/>
<dbReference type="FunFam" id="1.10.10.60:FF:000040">
    <property type="entry name" value="T-cell leukemia homeobox protein 3"/>
    <property type="match status" value="1"/>
</dbReference>
<feature type="transmembrane region" description="Helical" evidence="9">
    <location>
        <begin position="172"/>
        <end position="199"/>
    </location>
</feature>